<keyword evidence="2" id="KW-1185">Reference proteome</keyword>
<organism evidence="1 2">
    <name type="scientific">Bauhinia variegata</name>
    <name type="common">Purple orchid tree</name>
    <name type="synonym">Phanera variegata</name>
    <dbReference type="NCBI Taxonomy" id="167791"/>
    <lineage>
        <taxon>Eukaryota</taxon>
        <taxon>Viridiplantae</taxon>
        <taxon>Streptophyta</taxon>
        <taxon>Embryophyta</taxon>
        <taxon>Tracheophyta</taxon>
        <taxon>Spermatophyta</taxon>
        <taxon>Magnoliopsida</taxon>
        <taxon>eudicotyledons</taxon>
        <taxon>Gunneridae</taxon>
        <taxon>Pentapetalae</taxon>
        <taxon>rosids</taxon>
        <taxon>fabids</taxon>
        <taxon>Fabales</taxon>
        <taxon>Fabaceae</taxon>
        <taxon>Cercidoideae</taxon>
        <taxon>Cercideae</taxon>
        <taxon>Bauhiniinae</taxon>
        <taxon>Bauhinia</taxon>
    </lineage>
</organism>
<reference evidence="1 2" key="1">
    <citation type="journal article" date="2022" name="DNA Res.">
        <title>Chromosomal-level genome assembly of the orchid tree Bauhinia variegata (Leguminosae; Cercidoideae) supports the allotetraploid origin hypothesis of Bauhinia.</title>
        <authorList>
            <person name="Zhong Y."/>
            <person name="Chen Y."/>
            <person name="Zheng D."/>
            <person name="Pang J."/>
            <person name="Liu Y."/>
            <person name="Luo S."/>
            <person name="Meng S."/>
            <person name="Qian L."/>
            <person name="Wei D."/>
            <person name="Dai S."/>
            <person name="Zhou R."/>
        </authorList>
    </citation>
    <scope>NUCLEOTIDE SEQUENCE [LARGE SCALE GENOMIC DNA]</scope>
    <source>
        <strain evidence="1">BV-YZ2020</strain>
    </source>
</reference>
<accession>A0ACB9QAF3</accession>
<dbReference type="EMBL" id="CM039426">
    <property type="protein sequence ID" value="KAI4357778.1"/>
    <property type="molecule type" value="Genomic_DNA"/>
</dbReference>
<name>A0ACB9QAF3_BAUVA</name>
<protein>
    <submittedName>
        <fullName evidence="1">Uncharacterized protein</fullName>
    </submittedName>
</protein>
<sequence length="325" mass="37370">MAPYSLLSFLFLCYFPLLLLAQSPIKFYGKCPLYYHCLKFKGGIHFPLTNTTSSECGLRIKGCEDSQAKAQVQLGNQRWYEIMESYQMEKPYSILVQDMELQGHLLSRHCIALEELNIPPFPSSTIPFQISNTIVMYKCNRSLNIKVPDKFFTRVCYDYSIHYNGYPDDDNMYESFNSCSKIQLPIDPKFFPHPDPFKFLTSKFILQVKLSEKCLHCYKTADICLDNGTFYCSKDSKAKSVIVAATVSEAVGAGILLFVIYCYRFKLFGFWKNRSKAHQDFEAFLKSHGPLAVVLEGFRFPTAFLYWVVVYVETAKYLINGSLEG</sequence>
<dbReference type="Proteomes" id="UP000828941">
    <property type="component" value="Chromosome 1"/>
</dbReference>
<gene>
    <name evidence="1" type="ORF">L6164_001704</name>
</gene>
<evidence type="ECO:0000313" key="1">
    <source>
        <dbReference type="EMBL" id="KAI4357778.1"/>
    </source>
</evidence>
<evidence type="ECO:0000313" key="2">
    <source>
        <dbReference type="Proteomes" id="UP000828941"/>
    </source>
</evidence>
<comment type="caution">
    <text evidence="1">The sequence shown here is derived from an EMBL/GenBank/DDBJ whole genome shotgun (WGS) entry which is preliminary data.</text>
</comment>
<proteinExistence type="predicted"/>